<protein>
    <submittedName>
        <fullName evidence="2">Uncharacterized protein</fullName>
    </submittedName>
</protein>
<feature type="compositionally biased region" description="Polar residues" evidence="1">
    <location>
        <begin position="92"/>
        <end position="102"/>
    </location>
</feature>
<sequence length="126" mass="14096">MDMDQDIQVKKSKRQEFHPRGEAQMEDSRTSPSSQRYIPVSVQELIYGSKASGVGTSSKSLDRQNELLSSSEEVHGPRKYTRSYEGLDTHVFQGTSSTNKSFVENPKHAVRGPEEEVGPRKGQQPS</sequence>
<dbReference type="AlphaFoldDB" id="A0A9Q3JRR1"/>
<name>A0A9Q3JRR1_9BASI</name>
<evidence type="ECO:0000313" key="2">
    <source>
        <dbReference type="EMBL" id="MBW0566529.1"/>
    </source>
</evidence>
<gene>
    <name evidence="2" type="ORF">O181_106244</name>
</gene>
<comment type="caution">
    <text evidence="2">The sequence shown here is derived from an EMBL/GenBank/DDBJ whole genome shotgun (WGS) entry which is preliminary data.</text>
</comment>
<evidence type="ECO:0000256" key="1">
    <source>
        <dbReference type="SAM" id="MobiDB-lite"/>
    </source>
</evidence>
<dbReference type="EMBL" id="AVOT02079266">
    <property type="protein sequence ID" value="MBW0566529.1"/>
    <property type="molecule type" value="Genomic_DNA"/>
</dbReference>
<proteinExistence type="predicted"/>
<dbReference type="Proteomes" id="UP000765509">
    <property type="component" value="Unassembled WGS sequence"/>
</dbReference>
<evidence type="ECO:0000313" key="3">
    <source>
        <dbReference type="Proteomes" id="UP000765509"/>
    </source>
</evidence>
<feature type="compositionally biased region" description="Basic and acidic residues" evidence="1">
    <location>
        <begin position="105"/>
        <end position="119"/>
    </location>
</feature>
<accession>A0A9Q3JRR1</accession>
<feature type="region of interest" description="Disordered" evidence="1">
    <location>
        <begin position="50"/>
        <end position="126"/>
    </location>
</feature>
<organism evidence="2 3">
    <name type="scientific">Austropuccinia psidii MF-1</name>
    <dbReference type="NCBI Taxonomy" id="1389203"/>
    <lineage>
        <taxon>Eukaryota</taxon>
        <taxon>Fungi</taxon>
        <taxon>Dikarya</taxon>
        <taxon>Basidiomycota</taxon>
        <taxon>Pucciniomycotina</taxon>
        <taxon>Pucciniomycetes</taxon>
        <taxon>Pucciniales</taxon>
        <taxon>Sphaerophragmiaceae</taxon>
        <taxon>Austropuccinia</taxon>
    </lineage>
</organism>
<reference evidence="2" key="1">
    <citation type="submission" date="2021-03" db="EMBL/GenBank/DDBJ databases">
        <title>Draft genome sequence of rust myrtle Austropuccinia psidii MF-1, a brazilian biotype.</title>
        <authorList>
            <person name="Quecine M.C."/>
            <person name="Pachon D.M.R."/>
            <person name="Bonatelli M.L."/>
            <person name="Correr F.H."/>
            <person name="Franceschini L.M."/>
            <person name="Leite T.F."/>
            <person name="Margarido G.R.A."/>
            <person name="Almeida C.A."/>
            <person name="Ferrarezi J.A."/>
            <person name="Labate C.A."/>
        </authorList>
    </citation>
    <scope>NUCLEOTIDE SEQUENCE</scope>
    <source>
        <strain evidence="2">MF-1</strain>
    </source>
</reference>
<feature type="region of interest" description="Disordered" evidence="1">
    <location>
        <begin position="1"/>
        <end position="36"/>
    </location>
</feature>
<keyword evidence="3" id="KW-1185">Reference proteome</keyword>
<feature type="compositionally biased region" description="Basic and acidic residues" evidence="1">
    <location>
        <begin position="14"/>
        <end position="29"/>
    </location>
</feature>